<reference evidence="3 4" key="1">
    <citation type="submission" date="2018-12" db="EMBL/GenBank/DDBJ databases">
        <title>Venturia inaequalis Genome Resource.</title>
        <authorList>
            <person name="Lichtner F.J."/>
        </authorList>
    </citation>
    <scope>NUCLEOTIDE SEQUENCE [LARGE SCALE GENOMIC DNA]</scope>
    <source>
        <strain evidence="3 4">120213</strain>
        <strain evidence="2">Bline_iso_100314</strain>
    </source>
</reference>
<protein>
    <submittedName>
        <fullName evidence="3">Uncharacterized protein</fullName>
    </submittedName>
</protein>
<sequence>MPRNRYSHRGRKSHQQPLPLHYGAKTCTHSSQGHSQRRADASKGKESRFYFGSLRSDPKAQSCAEFDARIRSEARIRTQASTAANASYGGSGHSKEGSKSSIDERIQRFVIHPPLLVSLCSGEVKLTTPLHTDTTTSYTADILSSASSKLVSTRDTLFKRLEKATPESLVDPSTRNLRASLAKPLRPTPALVSLRAIVEKEGQVLSALKKEHGSLNSSINSLVSEILQMPSQGQGNGKEKEGGRIQLHQAHMGKVKEMAREISVLGVEEVREMEVETKAQAKKRAEIASFFKGLDEDEEEEGE</sequence>
<dbReference type="EMBL" id="WNWS01000029">
    <property type="protein sequence ID" value="KAE9986536.1"/>
    <property type="molecule type" value="Genomic_DNA"/>
</dbReference>
<comment type="caution">
    <text evidence="3">The sequence shown here is derived from an EMBL/GenBank/DDBJ whole genome shotgun (WGS) entry which is preliminary data.</text>
</comment>
<feature type="region of interest" description="Disordered" evidence="1">
    <location>
        <begin position="81"/>
        <end position="101"/>
    </location>
</feature>
<feature type="compositionally biased region" description="Basic residues" evidence="1">
    <location>
        <begin position="1"/>
        <end position="14"/>
    </location>
</feature>
<dbReference type="Proteomes" id="UP000433883">
    <property type="component" value="Unassembled WGS sequence"/>
</dbReference>
<organism evidence="3 4">
    <name type="scientific">Venturia inaequalis</name>
    <name type="common">Apple scab fungus</name>
    <dbReference type="NCBI Taxonomy" id="5025"/>
    <lineage>
        <taxon>Eukaryota</taxon>
        <taxon>Fungi</taxon>
        <taxon>Dikarya</taxon>
        <taxon>Ascomycota</taxon>
        <taxon>Pezizomycotina</taxon>
        <taxon>Dothideomycetes</taxon>
        <taxon>Pleosporomycetidae</taxon>
        <taxon>Venturiales</taxon>
        <taxon>Venturiaceae</taxon>
        <taxon>Venturia</taxon>
    </lineage>
</organism>
<accession>A0A8H3VDJ4</accession>
<name>A0A8H3VDJ4_VENIN</name>
<evidence type="ECO:0000313" key="2">
    <source>
        <dbReference type="EMBL" id="KAE9976042.1"/>
    </source>
</evidence>
<proteinExistence type="predicted"/>
<evidence type="ECO:0000313" key="3">
    <source>
        <dbReference type="EMBL" id="KAE9986536.1"/>
    </source>
</evidence>
<dbReference type="Proteomes" id="UP000447873">
    <property type="component" value="Unassembled WGS sequence"/>
</dbReference>
<gene>
    <name evidence="2" type="ORF">BLS_002287</name>
    <name evidence="3" type="ORF">EG328_005422</name>
</gene>
<feature type="region of interest" description="Disordered" evidence="1">
    <location>
        <begin position="1"/>
        <end position="45"/>
    </location>
</feature>
<dbReference type="EMBL" id="WNWQ01000163">
    <property type="protein sequence ID" value="KAE9976042.1"/>
    <property type="molecule type" value="Genomic_DNA"/>
</dbReference>
<evidence type="ECO:0000256" key="1">
    <source>
        <dbReference type="SAM" id="MobiDB-lite"/>
    </source>
</evidence>
<evidence type="ECO:0000313" key="4">
    <source>
        <dbReference type="Proteomes" id="UP000447873"/>
    </source>
</evidence>
<dbReference type="AlphaFoldDB" id="A0A8H3VDJ4"/>